<dbReference type="PANTHER" id="PTHR43744:SF8">
    <property type="entry name" value="SN-GLYCEROL-3-PHOSPHATE TRANSPORT SYSTEM PERMEASE PROTEIN UGPE"/>
    <property type="match status" value="1"/>
</dbReference>
<dbReference type="EMBL" id="FMCX01000004">
    <property type="protein sequence ID" value="SCF25923.1"/>
    <property type="molecule type" value="Genomic_DNA"/>
</dbReference>
<dbReference type="RefSeq" id="WP_091609621.1">
    <property type="nucleotide sequence ID" value="NZ_FMCX01000004.1"/>
</dbReference>
<comment type="subcellular location">
    <subcellularLocation>
        <location evidence="1 7">Cell membrane</location>
        <topology evidence="1 7">Multi-pass membrane protein</topology>
    </subcellularLocation>
</comment>
<evidence type="ECO:0000313" key="10">
    <source>
        <dbReference type="Proteomes" id="UP000199504"/>
    </source>
</evidence>
<keyword evidence="10" id="KW-1185">Reference proteome</keyword>
<dbReference type="Proteomes" id="UP000199504">
    <property type="component" value="Unassembled WGS sequence"/>
</dbReference>
<dbReference type="SUPFAM" id="SSF161098">
    <property type="entry name" value="MetI-like"/>
    <property type="match status" value="1"/>
</dbReference>
<feature type="transmembrane region" description="Helical" evidence="7">
    <location>
        <begin position="239"/>
        <end position="260"/>
    </location>
</feature>
<feature type="transmembrane region" description="Helical" evidence="7">
    <location>
        <begin position="137"/>
        <end position="157"/>
    </location>
</feature>
<keyword evidence="6 7" id="KW-0472">Membrane</keyword>
<feature type="transmembrane region" description="Helical" evidence="7">
    <location>
        <begin position="69"/>
        <end position="95"/>
    </location>
</feature>
<sequence length="275" mass="29618">MTNRIRPVRAVVATAAAAVFGLPLYLCLVNVFKRNEQITAAPAALPAPITLGNLGRVLTRPDHLFWDSLLHSVLIVVPVLVCTIVLGSMLGYYLGREQGTAVRLLQGLLLIGLMLPFQVLLLPLSVLLRSVELQGSYLGLVLFNIGYYVPFAGFVYGRFMKTVPRELDEAAEVDGAGRLRTFAQIIVPLLRPVTASAAIFIGVWVWNDFLNPLVILGPAGGTTVTTGIYNAIGQYNTDFGSMFALMLLAALPVLAFFLALQDRFVSGLTAGATKG</sequence>
<proteinExistence type="inferred from homology"/>
<dbReference type="GO" id="GO:0005886">
    <property type="term" value="C:plasma membrane"/>
    <property type="evidence" value="ECO:0007669"/>
    <property type="project" value="UniProtKB-SubCell"/>
</dbReference>
<evidence type="ECO:0000256" key="4">
    <source>
        <dbReference type="ARBA" id="ARBA00022692"/>
    </source>
</evidence>
<evidence type="ECO:0000313" key="9">
    <source>
        <dbReference type="EMBL" id="SCF25923.1"/>
    </source>
</evidence>
<feature type="transmembrane region" description="Helical" evidence="7">
    <location>
        <begin position="212"/>
        <end position="232"/>
    </location>
</feature>
<organism evidence="9 10">
    <name type="scientific">Micromonospora mirobrigensis</name>
    <dbReference type="NCBI Taxonomy" id="262898"/>
    <lineage>
        <taxon>Bacteria</taxon>
        <taxon>Bacillati</taxon>
        <taxon>Actinomycetota</taxon>
        <taxon>Actinomycetes</taxon>
        <taxon>Micromonosporales</taxon>
        <taxon>Micromonosporaceae</taxon>
        <taxon>Micromonospora</taxon>
    </lineage>
</organism>
<feature type="transmembrane region" description="Helical" evidence="7">
    <location>
        <begin position="107"/>
        <end position="131"/>
    </location>
</feature>
<accession>A0A1C4YYW2</accession>
<keyword evidence="3" id="KW-1003">Cell membrane</keyword>
<evidence type="ECO:0000256" key="7">
    <source>
        <dbReference type="RuleBase" id="RU363032"/>
    </source>
</evidence>
<evidence type="ECO:0000256" key="3">
    <source>
        <dbReference type="ARBA" id="ARBA00022475"/>
    </source>
</evidence>
<dbReference type="STRING" id="262898.GA0070564_104534"/>
<feature type="transmembrane region" description="Helical" evidence="7">
    <location>
        <begin position="185"/>
        <end position="206"/>
    </location>
</feature>
<evidence type="ECO:0000256" key="5">
    <source>
        <dbReference type="ARBA" id="ARBA00022989"/>
    </source>
</evidence>
<name>A0A1C4YYW2_9ACTN</name>
<dbReference type="PANTHER" id="PTHR43744">
    <property type="entry name" value="ABC TRANSPORTER PERMEASE PROTEIN MG189-RELATED-RELATED"/>
    <property type="match status" value="1"/>
</dbReference>
<keyword evidence="5 7" id="KW-1133">Transmembrane helix</keyword>
<comment type="similarity">
    <text evidence="7">Belongs to the binding-protein-dependent transport system permease family.</text>
</comment>
<reference evidence="10" key="1">
    <citation type="submission" date="2016-06" db="EMBL/GenBank/DDBJ databases">
        <authorList>
            <person name="Varghese N."/>
            <person name="Submissions Spin"/>
        </authorList>
    </citation>
    <scope>NUCLEOTIDE SEQUENCE [LARGE SCALE GENOMIC DNA]</scope>
    <source>
        <strain evidence="10">DSM 44830</strain>
    </source>
</reference>
<dbReference type="OrthoDB" id="61122at2"/>
<dbReference type="InterPro" id="IPR035906">
    <property type="entry name" value="MetI-like_sf"/>
</dbReference>
<feature type="transmembrane region" description="Helical" evidence="7">
    <location>
        <begin position="12"/>
        <end position="32"/>
    </location>
</feature>
<evidence type="ECO:0000256" key="1">
    <source>
        <dbReference type="ARBA" id="ARBA00004651"/>
    </source>
</evidence>
<dbReference type="CDD" id="cd06261">
    <property type="entry name" value="TM_PBP2"/>
    <property type="match status" value="1"/>
</dbReference>
<keyword evidence="2 7" id="KW-0813">Transport</keyword>
<protein>
    <submittedName>
        <fullName evidence="9">Raffinose/stachyose/melibiose transport system permease protein</fullName>
    </submittedName>
</protein>
<dbReference type="Gene3D" id="1.10.3720.10">
    <property type="entry name" value="MetI-like"/>
    <property type="match status" value="1"/>
</dbReference>
<gene>
    <name evidence="9" type="ORF">GA0070564_104534</name>
</gene>
<evidence type="ECO:0000256" key="2">
    <source>
        <dbReference type="ARBA" id="ARBA00022448"/>
    </source>
</evidence>
<evidence type="ECO:0000256" key="6">
    <source>
        <dbReference type="ARBA" id="ARBA00023136"/>
    </source>
</evidence>
<dbReference type="InterPro" id="IPR000515">
    <property type="entry name" value="MetI-like"/>
</dbReference>
<dbReference type="PROSITE" id="PS50928">
    <property type="entry name" value="ABC_TM1"/>
    <property type="match status" value="1"/>
</dbReference>
<feature type="domain" description="ABC transmembrane type-1" evidence="8">
    <location>
        <begin position="69"/>
        <end position="260"/>
    </location>
</feature>
<keyword evidence="4 7" id="KW-0812">Transmembrane</keyword>
<dbReference type="AlphaFoldDB" id="A0A1C4YYW2"/>
<evidence type="ECO:0000259" key="8">
    <source>
        <dbReference type="PROSITE" id="PS50928"/>
    </source>
</evidence>
<dbReference type="Pfam" id="PF00528">
    <property type="entry name" value="BPD_transp_1"/>
    <property type="match status" value="1"/>
</dbReference>
<dbReference type="GO" id="GO:0055085">
    <property type="term" value="P:transmembrane transport"/>
    <property type="evidence" value="ECO:0007669"/>
    <property type="project" value="InterPro"/>
</dbReference>